<dbReference type="EMBL" id="CP121694">
    <property type="protein sequence ID" value="WRO22061.1"/>
    <property type="molecule type" value="Genomic_DNA"/>
</dbReference>
<dbReference type="PROSITE" id="PS01116">
    <property type="entry name" value="XANTH_URACIL_PERMASE"/>
    <property type="match status" value="1"/>
</dbReference>
<feature type="transmembrane region" description="Helical" evidence="7">
    <location>
        <begin position="136"/>
        <end position="153"/>
    </location>
</feature>
<evidence type="ECO:0000256" key="3">
    <source>
        <dbReference type="ARBA" id="ARBA00022448"/>
    </source>
</evidence>
<gene>
    <name evidence="8" type="ORF">MFMK1_001882</name>
</gene>
<evidence type="ECO:0000313" key="8">
    <source>
        <dbReference type="EMBL" id="WRO22061.1"/>
    </source>
</evidence>
<dbReference type="Pfam" id="PF00860">
    <property type="entry name" value="Xan_ur_permease"/>
    <property type="match status" value="1"/>
</dbReference>
<keyword evidence="9" id="KW-1185">Reference proteome</keyword>
<feature type="transmembrane region" description="Helical" evidence="7">
    <location>
        <begin position="344"/>
        <end position="360"/>
    </location>
</feature>
<feature type="transmembrane region" description="Helical" evidence="7">
    <location>
        <begin position="283"/>
        <end position="304"/>
    </location>
</feature>
<evidence type="ECO:0000256" key="5">
    <source>
        <dbReference type="ARBA" id="ARBA00022989"/>
    </source>
</evidence>
<evidence type="ECO:0000256" key="4">
    <source>
        <dbReference type="ARBA" id="ARBA00022692"/>
    </source>
</evidence>
<evidence type="ECO:0000256" key="7">
    <source>
        <dbReference type="SAM" id="Phobius"/>
    </source>
</evidence>
<evidence type="ECO:0000256" key="6">
    <source>
        <dbReference type="ARBA" id="ARBA00023136"/>
    </source>
</evidence>
<feature type="transmembrane region" description="Helical" evidence="7">
    <location>
        <begin position="200"/>
        <end position="218"/>
    </location>
</feature>
<keyword evidence="3" id="KW-0813">Transport</keyword>
<evidence type="ECO:0000313" key="9">
    <source>
        <dbReference type="Proteomes" id="UP001329915"/>
    </source>
</evidence>
<dbReference type="AlphaFoldDB" id="A0AAU0ULR7"/>
<protein>
    <submittedName>
        <fullName evidence="8">NCS2 family nucleobase:cation symporter</fullName>
    </submittedName>
</protein>
<proteinExistence type="inferred from homology"/>
<accession>A0AAU0ULR7</accession>
<feature type="transmembrane region" description="Helical" evidence="7">
    <location>
        <begin position="30"/>
        <end position="46"/>
    </location>
</feature>
<dbReference type="KEGG" id="dbc:MFMK1_001882"/>
<dbReference type="InterPro" id="IPR006042">
    <property type="entry name" value="Xan_ur_permease"/>
</dbReference>
<keyword evidence="5 7" id="KW-1133">Transmembrane helix</keyword>
<keyword evidence="6 7" id="KW-0472">Membrane</keyword>
<comment type="similarity">
    <text evidence="2">Belongs to the nucleobase:cation symporter-2 (NCS2) (TC 2.A.40) family.</text>
</comment>
<comment type="subcellular location">
    <subcellularLocation>
        <location evidence="1">Membrane</location>
        <topology evidence="1">Multi-pass membrane protein</topology>
    </subcellularLocation>
</comment>
<dbReference type="GO" id="GO:0042907">
    <property type="term" value="F:xanthine transmembrane transporter activity"/>
    <property type="evidence" value="ECO:0007669"/>
    <property type="project" value="TreeGrafter"/>
</dbReference>
<feature type="transmembrane region" description="Helical" evidence="7">
    <location>
        <begin position="53"/>
        <end position="76"/>
    </location>
</feature>
<feature type="transmembrane region" description="Helical" evidence="7">
    <location>
        <begin position="372"/>
        <end position="395"/>
    </location>
</feature>
<dbReference type="PANTHER" id="PTHR42810:SF2">
    <property type="entry name" value="PURINE PERMEASE C1399.01C-RELATED"/>
    <property type="match status" value="1"/>
</dbReference>
<feature type="transmembrane region" description="Helical" evidence="7">
    <location>
        <begin position="310"/>
        <end position="332"/>
    </location>
</feature>
<keyword evidence="4 7" id="KW-0812">Transmembrane</keyword>
<dbReference type="InterPro" id="IPR006043">
    <property type="entry name" value="NCS2"/>
</dbReference>
<dbReference type="Proteomes" id="UP001329915">
    <property type="component" value="Chromosome"/>
</dbReference>
<feature type="transmembrane region" description="Helical" evidence="7">
    <location>
        <begin position="160"/>
        <end position="180"/>
    </location>
</feature>
<reference evidence="8 9" key="1">
    <citation type="submission" date="2023-04" db="EMBL/GenBank/DDBJ databases">
        <authorList>
            <person name="Hsu D."/>
        </authorList>
    </citation>
    <scope>NUCLEOTIDE SEQUENCE [LARGE SCALE GENOMIC DNA]</scope>
    <source>
        <strain evidence="8 9">MK1</strain>
    </source>
</reference>
<organism evidence="8 9">
    <name type="scientific">Metallumcola ferriviriculae</name>
    <dbReference type="NCBI Taxonomy" id="3039180"/>
    <lineage>
        <taxon>Bacteria</taxon>
        <taxon>Bacillati</taxon>
        <taxon>Bacillota</taxon>
        <taxon>Clostridia</taxon>
        <taxon>Neomoorellales</taxon>
        <taxon>Desulfitibacteraceae</taxon>
        <taxon>Metallumcola</taxon>
    </lineage>
</organism>
<dbReference type="RefSeq" id="WP_366921482.1">
    <property type="nucleotide sequence ID" value="NZ_CP121694.1"/>
</dbReference>
<sequence>MRNFILAFQHVLAMFGATVLVPLLTGLNPGVALFTAGVGTLIFHLITGGKVPVFLGSSFAFIAGILAVKAIPGLGIAHATGAFMGVGVVYILMAALVYFVGPDKVKKVFPPIVTGPIIIVIGLILAPVAVGMAADHWAVAIITMAAVILTGIVAKGFFRFIPIITGVIVGYLAAMAFGLVDMTLVAEAAWLRLPEFMAPKFSLQAFSIIVPIALVTMIEHIGDITTNGAVVGKNFFDEPGLHRTLLGDGIATAFAGILGGPANTTYGENTGVLAVTKNYNPHILELAAVIALLLSFVGKFGALIQTIPPAVMGGVSFILFGMIASIGVKTLVDSGPDLSNLRNSSVVFIILITGIMGILGENNPLIINITTQASFSGLSLAAALGIVLNLVIGLLPIREAEADPIHETAGTQVPVPAKKINEN</sequence>
<dbReference type="PANTHER" id="PTHR42810">
    <property type="entry name" value="PURINE PERMEASE C1399.01C-RELATED"/>
    <property type="match status" value="1"/>
</dbReference>
<name>A0AAU0ULR7_9FIRM</name>
<feature type="transmembrane region" description="Helical" evidence="7">
    <location>
        <begin position="82"/>
        <end position="101"/>
    </location>
</feature>
<evidence type="ECO:0000256" key="2">
    <source>
        <dbReference type="ARBA" id="ARBA00008821"/>
    </source>
</evidence>
<dbReference type="GO" id="GO:0005886">
    <property type="term" value="C:plasma membrane"/>
    <property type="evidence" value="ECO:0007669"/>
    <property type="project" value="TreeGrafter"/>
</dbReference>
<feature type="transmembrane region" description="Helical" evidence="7">
    <location>
        <begin position="108"/>
        <end position="130"/>
    </location>
</feature>
<evidence type="ECO:0000256" key="1">
    <source>
        <dbReference type="ARBA" id="ARBA00004141"/>
    </source>
</evidence>
<dbReference type="NCBIfam" id="TIGR00801">
    <property type="entry name" value="ncs2"/>
    <property type="match status" value="1"/>
</dbReference>